<keyword evidence="6" id="KW-1185">Reference proteome</keyword>
<name>A0A9J6RLN5_9GAMM</name>
<dbReference type="SMART" id="SM00345">
    <property type="entry name" value="HTH_GNTR"/>
    <property type="match status" value="1"/>
</dbReference>
<evidence type="ECO:0000259" key="4">
    <source>
        <dbReference type="PROSITE" id="PS50949"/>
    </source>
</evidence>
<dbReference type="InterPro" id="IPR036388">
    <property type="entry name" value="WH-like_DNA-bd_sf"/>
</dbReference>
<evidence type="ECO:0000256" key="1">
    <source>
        <dbReference type="ARBA" id="ARBA00023015"/>
    </source>
</evidence>
<gene>
    <name evidence="5" type="ORF">O0V09_08770</name>
</gene>
<comment type="caution">
    <text evidence="5">The sequence shown here is derived from an EMBL/GenBank/DDBJ whole genome shotgun (WGS) entry which is preliminary data.</text>
</comment>
<dbReference type="PROSITE" id="PS50949">
    <property type="entry name" value="HTH_GNTR"/>
    <property type="match status" value="1"/>
</dbReference>
<evidence type="ECO:0000313" key="6">
    <source>
        <dbReference type="Proteomes" id="UP001069090"/>
    </source>
</evidence>
<dbReference type="SUPFAM" id="SSF46785">
    <property type="entry name" value="Winged helix' DNA-binding domain"/>
    <property type="match status" value="1"/>
</dbReference>
<keyword evidence="1" id="KW-0805">Transcription regulation</keyword>
<dbReference type="InterPro" id="IPR036390">
    <property type="entry name" value="WH_DNA-bd_sf"/>
</dbReference>
<dbReference type="Proteomes" id="UP001069090">
    <property type="component" value="Unassembled WGS sequence"/>
</dbReference>
<proteinExistence type="predicted"/>
<dbReference type="EMBL" id="JAPTGG010000006">
    <property type="protein sequence ID" value="MCZ0865290.1"/>
    <property type="molecule type" value="Genomic_DNA"/>
</dbReference>
<sequence>MNTDDKPSSNEPKTQQERVYMQLREAILRGKFEPGHSVTLRGIAEMLGVSLMPVRESLRRLTTERALQLLNNRRITVPMMTPEKLEELYQARVSLESYAASRAIQNIDPEALSYLYEVNEKHTQSILEDNVEDYIYLNFEFHRELYRYGRCEVVMPLIESLWLQIAPFMRMVHSQYLTESRFNEAEDKHKAMLTAIEKNNPAQLKYLIHDDILDGVRRLQAAMGWPISS</sequence>
<dbReference type="AlphaFoldDB" id="A0A9J6RLN5"/>
<dbReference type="RefSeq" id="WP_258331437.1">
    <property type="nucleotide sequence ID" value="NZ_JAPTGG010000006.1"/>
</dbReference>
<keyword evidence="3" id="KW-0804">Transcription</keyword>
<dbReference type="GO" id="GO:0003700">
    <property type="term" value="F:DNA-binding transcription factor activity"/>
    <property type="evidence" value="ECO:0007669"/>
    <property type="project" value="InterPro"/>
</dbReference>
<keyword evidence="2" id="KW-0238">DNA-binding</keyword>
<dbReference type="Pfam" id="PF00392">
    <property type="entry name" value="GntR"/>
    <property type="match status" value="1"/>
</dbReference>
<dbReference type="Gene3D" id="1.20.120.530">
    <property type="entry name" value="GntR ligand-binding domain-like"/>
    <property type="match status" value="1"/>
</dbReference>
<dbReference type="Pfam" id="PF07729">
    <property type="entry name" value="FCD"/>
    <property type="match status" value="1"/>
</dbReference>
<dbReference type="PANTHER" id="PTHR43537:SF39">
    <property type="entry name" value="HTH-TYPE TRANSCRIPTIONAL REGULATOR MCBR"/>
    <property type="match status" value="1"/>
</dbReference>
<evidence type="ECO:0000256" key="3">
    <source>
        <dbReference type="ARBA" id="ARBA00023163"/>
    </source>
</evidence>
<dbReference type="GO" id="GO:0003677">
    <property type="term" value="F:DNA binding"/>
    <property type="evidence" value="ECO:0007669"/>
    <property type="project" value="UniProtKB-KW"/>
</dbReference>
<dbReference type="PANTHER" id="PTHR43537">
    <property type="entry name" value="TRANSCRIPTIONAL REGULATOR, GNTR FAMILY"/>
    <property type="match status" value="1"/>
</dbReference>
<evidence type="ECO:0000256" key="2">
    <source>
        <dbReference type="ARBA" id="ARBA00023125"/>
    </source>
</evidence>
<dbReference type="SMART" id="SM00895">
    <property type="entry name" value="FCD"/>
    <property type="match status" value="1"/>
</dbReference>
<dbReference type="Gene3D" id="1.10.10.10">
    <property type="entry name" value="Winged helix-like DNA-binding domain superfamily/Winged helix DNA-binding domain"/>
    <property type="match status" value="1"/>
</dbReference>
<dbReference type="InterPro" id="IPR011711">
    <property type="entry name" value="GntR_C"/>
</dbReference>
<dbReference type="SUPFAM" id="SSF48008">
    <property type="entry name" value="GntR ligand-binding domain-like"/>
    <property type="match status" value="1"/>
</dbReference>
<accession>A0A9J6RLN5</accession>
<dbReference type="InterPro" id="IPR008920">
    <property type="entry name" value="TF_FadR/GntR_C"/>
</dbReference>
<dbReference type="InterPro" id="IPR000524">
    <property type="entry name" value="Tscrpt_reg_HTH_GntR"/>
</dbReference>
<reference evidence="5 6" key="1">
    <citation type="submission" date="2022-12" db="EMBL/GenBank/DDBJ databases">
        <title>Dasania phycosphaerae sp. nov., isolated from particulate material of the south coast of Korea.</title>
        <authorList>
            <person name="Jiang Y."/>
        </authorList>
    </citation>
    <scope>NUCLEOTIDE SEQUENCE [LARGE SCALE GENOMIC DNA]</scope>
    <source>
        <strain evidence="5 6">GY-19</strain>
    </source>
</reference>
<organism evidence="5 6">
    <name type="scientific">Dasania phycosphaerae</name>
    <dbReference type="NCBI Taxonomy" id="2950436"/>
    <lineage>
        <taxon>Bacteria</taxon>
        <taxon>Pseudomonadati</taxon>
        <taxon>Pseudomonadota</taxon>
        <taxon>Gammaproteobacteria</taxon>
        <taxon>Cellvibrionales</taxon>
        <taxon>Spongiibacteraceae</taxon>
        <taxon>Dasania</taxon>
    </lineage>
</organism>
<feature type="domain" description="HTH gntR-type" evidence="4">
    <location>
        <begin position="13"/>
        <end position="80"/>
    </location>
</feature>
<evidence type="ECO:0000313" key="5">
    <source>
        <dbReference type="EMBL" id="MCZ0865290.1"/>
    </source>
</evidence>
<protein>
    <submittedName>
        <fullName evidence="5">GntR family transcriptional regulator</fullName>
    </submittedName>
</protein>